<dbReference type="AlphaFoldDB" id="A0A9X2I639"/>
<feature type="chain" id="PRO_5040746778" evidence="5">
    <location>
        <begin position="20"/>
        <end position="204"/>
    </location>
</feature>
<dbReference type="Gene3D" id="2.50.20.10">
    <property type="entry name" value="Lipoprotein localisation LolA/LolB/LppX"/>
    <property type="match status" value="1"/>
</dbReference>
<keyword evidence="3 5" id="KW-0732">Signal</keyword>
<evidence type="ECO:0000256" key="2">
    <source>
        <dbReference type="ARBA" id="ARBA00022448"/>
    </source>
</evidence>
<evidence type="ECO:0000256" key="5">
    <source>
        <dbReference type="SAM" id="SignalP"/>
    </source>
</evidence>
<keyword evidence="2" id="KW-0813">Transport</keyword>
<comment type="caution">
    <text evidence="6">The sequence shown here is derived from an EMBL/GenBank/DDBJ whole genome shotgun (WGS) entry which is preliminary data.</text>
</comment>
<gene>
    <name evidence="6" type="ORF">M6D89_12530</name>
</gene>
<dbReference type="EMBL" id="JAMFTH010000004">
    <property type="protein sequence ID" value="MCP8900127.1"/>
    <property type="molecule type" value="Genomic_DNA"/>
</dbReference>
<dbReference type="RefSeq" id="WP_253968423.1">
    <property type="nucleotide sequence ID" value="NZ_JAMFTH010000004.1"/>
</dbReference>
<keyword evidence="7" id="KW-1185">Reference proteome</keyword>
<evidence type="ECO:0000313" key="6">
    <source>
        <dbReference type="EMBL" id="MCP8900127.1"/>
    </source>
</evidence>
<organism evidence="6 7">
    <name type="scientific">Gilvimarinus xylanilyticus</name>
    <dbReference type="NCBI Taxonomy" id="2944139"/>
    <lineage>
        <taxon>Bacteria</taxon>
        <taxon>Pseudomonadati</taxon>
        <taxon>Pseudomonadota</taxon>
        <taxon>Gammaproteobacteria</taxon>
        <taxon>Cellvibrionales</taxon>
        <taxon>Cellvibrionaceae</taxon>
        <taxon>Gilvimarinus</taxon>
    </lineage>
</organism>
<dbReference type="SUPFAM" id="SSF89392">
    <property type="entry name" value="Prokaryotic lipoproteins and lipoprotein localization factors"/>
    <property type="match status" value="1"/>
</dbReference>
<dbReference type="PROSITE" id="PS51257">
    <property type="entry name" value="PROKAR_LIPOPROTEIN"/>
    <property type="match status" value="1"/>
</dbReference>
<comment type="subunit">
    <text evidence="1">Monomer.</text>
</comment>
<protein>
    <submittedName>
        <fullName evidence="6">Outer membrane lipoprotein carrier protein LolA</fullName>
    </submittedName>
</protein>
<accession>A0A9X2I639</accession>
<evidence type="ECO:0000256" key="3">
    <source>
        <dbReference type="ARBA" id="ARBA00022729"/>
    </source>
</evidence>
<evidence type="ECO:0000256" key="1">
    <source>
        <dbReference type="ARBA" id="ARBA00011245"/>
    </source>
</evidence>
<proteinExistence type="predicted"/>
<dbReference type="Proteomes" id="UP001139319">
    <property type="component" value="Unassembled WGS sequence"/>
</dbReference>
<reference evidence="6" key="1">
    <citation type="submission" date="2022-05" db="EMBL/GenBank/DDBJ databases">
        <authorList>
            <person name="Sun H.-N."/>
        </authorList>
    </citation>
    <scope>NUCLEOTIDE SEQUENCE</scope>
    <source>
        <strain evidence="6">HB14</strain>
    </source>
</reference>
<dbReference type="GO" id="GO:0015031">
    <property type="term" value="P:protein transport"/>
    <property type="evidence" value="ECO:0007669"/>
    <property type="project" value="UniProtKB-KW"/>
</dbReference>
<dbReference type="InterPro" id="IPR029046">
    <property type="entry name" value="LolA/LolB/LppX"/>
</dbReference>
<name>A0A9X2I639_9GAMM</name>
<dbReference type="CDD" id="cd16325">
    <property type="entry name" value="LolA"/>
    <property type="match status" value="1"/>
</dbReference>
<feature type="signal peptide" evidence="5">
    <location>
        <begin position="1"/>
        <end position="19"/>
    </location>
</feature>
<evidence type="ECO:0000313" key="7">
    <source>
        <dbReference type="Proteomes" id="UP001139319"/>
    </source>
</evidence>
<dbReference type="InterPro" id="IPR004564">
    <property type="entry name" value="OM_lipoprot_carrier_LolA-like"/>
</dbReference>
<evidence type="ECO:0000256" key="4">
    <source>
        <dbReference type="ARBA" id="ARBA00022927"/>
    </source>
</evidence>
<keyword evidence="4" id="KW-0653">Protein transport</keyword>
<sequence>MIRFGVFLGGLFFSLGCAAQGVLDYPVNSDAQRDRLESIAQAVRDSLPLGGDVRQEKHLSVLAEPIIGKGSFALSAEGTIDWQLHEPFAVRYKVNGEKIVRLVDGEQEVITPSAEPSVYGFFRMFEQLFALKPEQLYSVFTLYLAPAANNEWHMALVPQKAPLADVVDRLLVTGSGGLITQVTIAESDDDYTLLEFSYPDRETR</sequence>
<reference evidence="6" key="2">
    <citation type="submission" date="2023-01" db="EMBL/GenBank/DDBJ databases">
        <title>Gilvimarinus xylanilyticus HB14 isolated from Caulerpa lentillifera aquaculture base in Hainan, China.</title>
        <authorList>
            <person name="Zhang Y.-J."/>
        </authorList>
    </citation>
    <scope>NUCLEOTIDE SEQUENCE</scope>
    <source>
        <strain evidence="6">HB14</strain>
    </source>
</reference>
<keyword evidence="6" id="KW-0449">Lipoprotein</keyword>